<keyword evidence="3 6" id="KW-0808">Transferase</keyword>
<dbReference type="AlphaFoldDB" id="A0A1J0GF77"/>
<dbReference type="GO" id="GO:0032259">
    <property type="term" value="P:methylation"/>
    <property type="evidence" value="ECO:0007669"/>
    <property type="project" value="UniProtKB-KW"/>
</dbReference>
<evidence type="ECO:0000259" key="5">
    <source>
        <dbReference type="Pfam" id="PF08241"/>
    </source>
</evidence>
<evidence type="ECO:0000313" key="6">
    <source>
        <dbReference type="EMBL" id="APC39624.1"/>
    </source>
</evidence>
<name>A0A1J0GF77_9CLOT</name>
<evidence type="ECO:0000256" key="2">
    <source>
        <dbReference type="ARBA" id="ARBA00022603"/>
    </source>
</evidence>
<evidence type="ECO:0000313" key="7">
    <source>
        <dbReference type="Proteomes" id="UP000182569"/>
    </source>
</evidence>
<keyword evidence="7" id="KW-1185">Reference proteome</keyword>
<gene>
    <name evidence="6" type="ORF">A7L45_05850</name>
</gene>
<dbReference type="KEGG" id="ceu:A7L45_05850"/>
<feature type="domain" description="Methyltransferase type 11" evidence="5">
    <location>
        <begin position="44"/>
        <end position="136"/>
    </location>
</feature>
<reference evidence="7" key="1">
    <citation type="journal article" date="2016" name="Front. Microbiol.">
        <title>Complete Genome Sequence of Clostridium estertheticum DSM 8809, a Microbe Identified in Spoiled Vacuum Packed Beef.</title>
        <authorList>
            <person name="Yu Z."/>
            <person name="Gunn L."/>
            <person name="Brennan E."/>
            <person name="Reid R."/>
            <person name="Wall P.G."/>
            <person name="Gaora O.P."/>
            <person name="Hurley D."/>
            <person name="Bolton D."/>
            <person name="Fanning S."/>
        </authorList>
    </citation>
    <scope>NUCLEOTIDE SEQUENCE [LARGE SCALE GENOMIC DNA]</scope>
    <source>
        <strain evidence="7">DSM 8809</strain>
    </source>
</reference>
<dbReference type="NCBIfam" id="NF045667">
    <property type="entry name" value="MTase_DVU1556"/>
    <property type="match status" value="1"/>
</dbReference>
<dbReference type="Pfam" id="PF08241">
    <property type="entry name" value="Methyltransf_11"/>
    <property type="match status" value="1"/>
</dbReference>
<dbReference type="InterPro" id="IPR029063">
    <property type="entry name" value="SAM-dependent_MTases_sf"/>
</dbReference>
<comment type="pathway">
    <text evidence="4">Phospholipid metabolism.</text>
</comment>
<dbReference type="CDD" id="cd02440">
    <property type="entry name" value="AdoMet_MTases"/>
    <property type="match status" value="1"/>
</dbReference>
<dbReference type="OrthoDB" id="9772751at2"/>
<keyword evidence="2 6" id="KW-0489">Methyltransferase</keyword>
<dbReference type="Gene3D" id="3.40.50.150">
    <property type="entry name" value="Vaccinia Virus protein VP39"/>
    <property type="match status" value="1"/>
</dbReference>
<dbReference type="GO" id="GO:0008757">
    <property type="term" value="F:S-adenosylmethionine-dependent methyltransferase activity"/>
    <property type="evidence" value="ECO:0007669"/>
    <property type="project" value="InterPro"/>
</dbReference>
<evidence type="ECO:0000256" key="3">
    <source>
        <dbReference type="ARBA" id="ARBA00022679"/>
    </source>
</evidence>
<dbReference type="STRING" id="1552.A7L45_05850"/>
<evidence type="ECO:0000256" key="1">
    <source>
        <dbReference type="ARBA" id="ARBA00005189"/>
    </source>
</evidence>
<evidence type="ECO:0000256" key="4">
    <source>
        <dbReference type="ARBA" id="ARBA00025707"/>
    </source>
</evidence>
<dbReference type="PANTHER" id="PTHR44307:SF2">
    <property type="entry name" value="PHOSPHOETHANOLAMINE METHYLTRANSFERASE ISOFORM X1"/>
    <property type="match status" value="1"/>
</dbReference>
<organism evidence="6 7">
    <name type="scientific">Clostridium estertheticum subsp. estertheticum</name>
    <dbReference type="NCBI Taxonomy" id="1552"/>
    <lineage>
        <taxon>Bacteria</taxon>
        <taxon>Bacillati</taxon>
        <taxon>Bacillota</taxon>
        <taxon>Clostridia</taxon>
        <taxon>Eubacteriales</taxon>
        <taxon>Clostridiaceae</taxon>
        <taxon>Clostridium</taxon>
    </lineage>
</organism>
<dbReference type="Proteomes" id="UP000182569">
    <property type="component" value="Chromosome"/>
</dbReference>
<sequence>MKGCSVFENEDMIRATGDTLRPGGVFLTDRAVKICDFKFDDKILDVGCGMGVTVERLKRLYKLNAFGVDPSLKLLELGKDKYGNHQIDFGRGEKLPHKNEFFKGVMAECTMSLMDDFEETIRESYRVLENDGYFIVSDVYARRPEYLGGVEKHDINSCMRGLFNVDILKDVIVSVGFEIICFEDWTDLLRQLMVEIIFKYGSMTKFWEVATCNSCGDFQEKLTLCKPGYFLLIAKKK</sequence>
<dbReference type="SUPFAM" id="SSF53335">
    <property type="entry name" value="S-adenosyl-L-methionine-dependent methyltransferases"/>
    <property type="match status" value="1"/>
</dbReference>
<protein>
    <submittedName>
        <fullName evidence="6">Methyltransferase type 11</fullName>
    </submittedName>
</protein>
<proteinExistence type="predicted"/>
<dbReference type="PANTHER" id="PTHR44307">
    <property type="entry name" value="PHOSPHOETHANOLAMINE METHYLTRANSFERASE"/>
    <property type="match status" value="1"/>
</dbReference>
<dbReference type="RefSeq" id="WP_071611917.1">
    <property type="nucleotide sequence ID" value="NZ_CP015756.1"/>
</dbReference>
<comment type="pathway">
    <text evidence="1">Lipid metabolism.</text>
</comment>
<accession>A0A1J0GF77</accession>
<dbReference type="EMBL" id="CP015756">
    <property type="protein sequence ID" value="APC39624.1"/>
    <property type="molecule type" value="Genomic_DNA"/>
</dbReference>
<dbReference type="InterPro" id="IPR013216">
    <property type="entry name" value="Methyltransf_11"/>
</dbReference>